<evidence type="ECO:0000313" key="3">
    <source>
        <dbReference type="Proteomes" id="UP001324427"/>
    </source>
</evidence>
<comment type="caution">
    <text evidence="2">The sequence shown here is derived from an EMBL/GenBank/DDBJ whole genome shotgun (WGS) entry which is preliminary data.</text>
</comment>
<reference evidence="2 3" key="1">
    <citation type="submission" date="2021-11" db="EMBL/GenBank/DDBJ databases">
        <title>Black yeast isolated from Biological Soil Crust.</title>
        <authorList>
            <person name="Kurbessoian T."/>
        </authorList>
    </citation>
    <scope>NUCLEOTIDE SEQUENCE [LARGE SCALE GENOMIC DNA]</scope>
    <source>
        <strain evidence="2 3">CCFEE 5522</strain>
    </source>
</reference>
<organism evidence="2 3">
    <name type="scientific">Oleoguttula mirabilis</name>
    <dbReference type="NCBI Taxonomy" id="1507867"/>
    <lineage>
        <taxon>Eukaryota</taxon>
        <taxon>Fungi</taxon>
        <taxon>Dikarya</taxon>
        <taxon>Ascomycota</taxon>
        <taxon>Pezizomycotina</taxon>
        <taxon>Dothideomycetes</taxon>
        <taxon>Dothideomycetidae</taxon>
        <taxon>Mycosphaerellales</taxon>
        <taxon>Teratosphaeriaceae</taxon>
        <taxon>Oleoguttula</taxon>
    </lineage>
</organism>
<dbReference type="Proteomes" id="UP001324427">
    <property type="component" value="Unassembled WGS sequence"/>
</dbReference>
<gene>
    <name evidence="2" type="ORF">LTR36_001533</name>
</gene>
<dbReference type="PANTHER" id="PTHR42678:SF34">
    <property type="entry name" value="OS04G0183300 PROTEIN"/>
    <property type="match status" value="1"/>
</dbReference>
<dbReference type="PANTHER" id="PTHR42678">
    <property type="entry name" value="AMIDASE"/>
    <property type="match status" value="1"/>
</dbReference>
<accession>A0AAV9JP73</accession>
<name>A0AAV9JP73_9PEZI</name>
<sequence>MTVTPPFSLDVLTLTATAAQKLLQDGNVTSIQLVQAYLAQIKKHNHAGFHLNAIISLAPQETLVATADRLDRERASGTIRSPLHGIPFIVKDVFTTHPSLGLPTTAGAPCFATAQAKRTAPLLQHLLDSGMILLGKANLTEFCGLKMKGHTPGWSPMGGQTQSPYIYGGLEPGEKLIGHSSAGGSSSGSASGVAAGFAPLSIGTECCGSLITPANRAGVYALKCGLGGMAKSVEDLAVFTAALMQRAEPIDFSGGFEGLRVAFTDVKEWRLPEEVCAWPGDTREQMEMGYAAAMARMSGLGATVTENVDLPIAYDVFKTADGKSHFYEIALYQLANEYLPAFFNEFSESEARSLNDIITYNEQHKDICMPPGTYPPS</sequence>
<evidence type="ECO:0000259" key="1">
    <source>
        <dbReference type="Pfam" id="PF01425"/>
    </source>
</evidence>
<dbReference type="Pfam" id="PF01425">
    <property type="entry name" value="Amidase"/>
    <property type="match status" value="1"/>
</dbReference>
<evidence type="ECO:0000313" key="2">
    <source>
        <dbReference type="EMBL" id="KAK4546801.1"/>
    </source>
</evidence>
<protein>
    <recommendedName>
        <fullName evidence="1">Amidase domain-containing protein</fullName>
    </recommendedName>
</protein>
<dbReference type="InterPro" id="IPR036928">
    <property type="entry name" value="AS_sf"/>
</dbReference>
<dbReference type="EMBL" id="JAVFHQ010000013">
    <property type="protein sequence ID" value="KAK4546801.1"/>
    <property type="molecule type" value="Genomic_DNA"/>
</dbReference>
<dbReference type="Gene3D" id="3.90.1300.10">
    <property type="entry name" value="Amidase signature (AS) domain"/>
    <property type="match status" value="1"/>
</dbReference>
<proteinExistence type="predicted"/>
<keyword evidence="3" id="KW-1185">Reference proteome</keyword>
<dbReference type="SUPFAM" id="SSF75304">
    <property type="entry name" value="Amidase signature (AS) enzymes"/>
    <property type="match status" value="1"/>
</dbReference>
<feature type="domain" description="Amidase" evidence="1">
    <location>
        <begin position="33"/>
        <end position="227"/>
    </location>
</feature>
<dbReference type="AlphaFoldDB" id="A0AAV9JP73"/>
<dbReference type="InterPro" id="IPR023631">
    <property type="entry name" value="Amidase_dom"/>
</dbReference>